<protein>
    <recommendedName>
        <fullName evidence="6">Sec16 Sec23-binding domain-containing protein</fullName>
    </recommendedName>
</protein>
<feature type="region of interest" description="Disordered" evidence="5">
    <location>
        <begin position="418"/>
        <end position="441"/>
    </location>
</feature>
<dbReference type="Proteomes" id="UP000195521">
    <property type="component" value="Unassembled WGS sequence"/>
</dbReference>
<feature type="region of interest" description="Disordered" evidence="5">
    <location>
        <begin position="187"/>
        <end position="259"/>
    </location>
</feature>
<feature type="compositionally biased region" description="Low complexity" evidence="5">
    <location>
        <begin position="421"/>
        <end position="436"/>
    </location>
</feature>
<comment type="subcellular location">
    <subcellularLocation>
        <location evidence="1">Endoplasmic reticulum</location>
    </subcellularLocation>
</comment>
<feature type="region of interest" description="Disordered" evidence="5">
    <location>
        <begin position="1542"/>
        <end position="1596"/>
    </location>
</feature>
<dbReference type="GeneID" id="39747685"/>
<reference evidence="8" key="1">
    <citation type="submission" date="2017-04" db="EMBL/GenBank/DDBJ databases">
        <title>Plasmodium gonderi genome.</title>
        <authorList>
            <person name="Arisue N."/>
            <person name="Honma H."/>
            <person name="Kawai S."/>
            <person name="Tougan T."/>
            <person name="Tanabe K."/>
            <person name="Horii T."/>
        </authorList>
    </citation>
    <scope>NUCLEOTIDE SEQUENCE [LARGE SCALE GENOMIC DNA]</scope>
    <source>
        <strain evidence="8">ATCC 30045</strain>
    </source>
</reference>
<gene>
    <name evidence="7" type="ORF">PGO_091670</name>
</gene>
<evidence type="ECO:0000256" key="2">
    <source>
        <dbReference type="ARBA" id="ARBA00022448"/>
    </source>
</evidence>
<evidence type="ECO:0000313" key="8">
    <source>
        <dbReference type="Proteomes" id="UP000195521"/>
    </source>
</evidence>
<keyword evidence="3" id="KW-0256">Endoplasmic reticulum</keyword>
<feature type="region of interest" description="Disordered" evidence="5">
    <location>
        <begin position="25"/>
        <end position="45"/>
    </location>
</feature>
<feature type="compositionally biased region" description="Basic and acidic residues" evidence="5">
    <location>
        <begin position="192"/>
        <end position="246"/>
    </location>
</feature>
<proteinExistence type="predicted"/>
<keyword evidence="2" id="KW-0813">Transport</keyword>
<evidence type="ECO:0000256" key="4">
    <source>
        <dbReference type="ARBA" id="ARBA00022892"/>
    </source>
</evidence>
<dbReference type="Pfam" id="PF12931">
    <property type="entry name" value="TPR_Sec16"/>
    <property type="match status" value="1"/>
</dbReference>
<evidence type="ECO:0000256" key="5">
    <source>
        <dbReference type="SAM" id="MobiDB-lite"/>
    </source>
</evidence>
<name>A0A1Y1JIE9_PLAGO</name>
<feature type="domain" description="Sec16 Sec23-binding" evidence="6">
    <location>
        <begin position="1034"/>
        <end position="1106"/>
    </location>
</feature>
<sequence length="1701" mass="195727">MNEHMFSYENIFMNKELNIDEEIKQKSKNENIEPTDGPDVAPVDEGSGEIPCEGSDCIPEGDPMCDLVENDLNSEHVQASSSIEQGIIENIIENVKGFSNSVVGGTPNATDCKVDSSTMFEETEYKGNKDFPQVQINKKMASESKKKKKKKNDISSLFTDSSMEIMGLIRENPINAKNEMGKPFCETVDQSEEAKEEVKTDAETREEAESDAEAKEEVKADAEAKEEVKADAEAKEEVKADADKGARTPFGDDQCNDKAEQNYNGTIRKDSVEEIISECDIYKKDVKSVKKNEENNAIHSLDHYKNVERMNHNFGHMDIGSYQVSSDMTMEVIHVNRCNNYVNCKEKGENNQYYEEDNIKVVLDNEGLAVPPKVSQSTTRISFCFGRNGNFFYTRGRKVKYAPLINIIKGCIRTRSTTQISNDSPVPSSSNVNNSKRNNKRNNCIESRDKWLEEHIHAIKNFPGPFSRRCDKVDEKIKIFLNGHIKIIREMYANNIHEYAQKCSLYNYLLNVINNPQFLDFNLQDVRTDKERAKAVSECKSRNVVSYFVESSHNQRGSSVPSSGSSTIVHPSCISYSDVAIHSIENNSRWMPKGKDKLQKLSYDDGEEEEGAPKERGKMDKFEITAGAAAAEARAEAGMKLEKREFPEVLYNHYEEQQAGRGIRWFNGKPFAEKEKEMRIMDTTLCESKKSYVKQLYEGKTKKILVNNHKYEFLDFVDEEFISKFSNIENNEKITKEDQYMEYYHLCIYNSEEASKVCNEMNLFKYFFLILKKYNKEKYYRMVNQYISHIDNIMNHDIELNDGMKNIYKIYNSSVYNDIFKETFVFFISLLNRKSMIFKKNILTNYWYSFYVLVYHNFLFQFEENEIDYMEYKDDIHMFFLFLIKLLYKNGRKTESQFLFIQLCANPCVFQMQSQEDFSNLEANPIDVEKKQECSYNTGGGGAIVNPQHEYNSFPIIQSNQGLHMASQNGSTYSASHRSHMNNPISQVSQVGQISQGSQISQVNQVSQISQVNQISRKDVSKSQDLQSAGTHFDFFTFQACEVYEYLMRQKDETFFYESLITQKIIYAYTLLELGVLEQARKYIEILYYYVDVIKSQKKKNNDLVHLYETLLSHAKYVFPSLHLQNKNQEISSTENNDTSSNDFFYNGKSIYNYKIISSYQGFQHADAVNQNRQSVQVGNTNKYCGINVENITTELLTHNNTQMDENKNVIYGRGTTPYVPFYKGYNEINNMNSLFEDQNRGGAFSINDMNSTHETEIMDRISNPISYNKDGNNNNVSDKNIFNNDTITCMHPDIHIESKTENKISQGIENDPNFNPSEPIYSGATNLEVIRCHDHHPSNNSINVSFQTNVQNLRSNENSYFPSYPTEYVGTQGSANVRSEVRAIPLQQCNNESAQMGYFYSQYEDATTAEPGVATSKLDVTNAEPVAGVRTTTENDRRNYYTTEPLQQTQILQNNEYIMKSTEVIDHGQSNWICENSGSFKQNEIINYHMNSDNFTYYYNESIGTIPPVHGQIHQGGSNGPEAYPTSVPFHRSLQQNAYPTNSQNYNIVGNVPYSNDPAKSPERSGKNGPLQGVRNETENKKNGQEVQQQNEENNNMDLINLGKTFISGFFSNIKEKITKTEQVEEEEENIFYYDYEKKRWREKGVTSDEENERERQKKQHEMEIKNIAPPPLAQNTSSVNKKTPLDITDVRSRYVDYFK</sequence>
<feature type="region of interest" description="Disordered" evidence="5">
    <location>
        <begin position="1644"/>
        <end position="1687"/>
    </location>
</feature>
<evidence type="ECO:0000256" key="3">
    <source>
        <dbReference type="ARBA" id="ARBA00022824"/>
    </source>
</evidence>
<evidence type="ECO:0000256" key="1">
    <source>
        <dbReference type="ARBA" id="ARBA00004240"/>
    </source>
</evidence>
<evidence type="ECO:0000313" key="7">
    <source>
        <dbReference type="EMBL" id="GAW80967.1"/>
    </source>
</evidence>
<keyword evidence="4" id="KW-0931">ER-Golgi transport</keyword>
<feature type="compositionally biased region" description="Low complexity" evidence="5">
    <location>
        <begin position="1586"/>
        <end position="1596"/>
    </location>
</feature>
<dbReference type="GO" id="GO:0005783">
    <property type="term" value="C:endoplasmic reticulum"/>
    <property type="evidence" value="ECO:0007669"/>
    <property type="project" value="UniProtKB-SubCell"/>
</dbReference>
<dbReference type="OMA" id="LYYYIDV"/>
<dbReference type="GO" id="GO:0016192">
    <property type="term" value="P:vesicle-mediated transport"/>
    <property type="evidence" value="ECO:0007669"/>
    <property type="project" value="UniProtKB-KW"/>
</dbReference>
<dbReference type="RefSeq" id="XP_028543556.1">
    <property type="nucleotide sequence ID" value="XM_028687755.1"/>
</dbReference>
<organism evidence="7 8">
    <name type="scientific">Plasmodium gonderi</name>
    <dbReference type="NCBI Taxonomy" id="77519"/>
    <lineage>
        <taxon>Eukaryota</taxon>
        <taxon>Sar</taxon>
        <taxon>Alveolata</taxon>
        <taxon>Apicomplexa</taxon>
        <taxon>Aconoidasida</taxon>
        <taxon>Haemosporida</taxon>
        <taxon>Plasmodiidae</taxon>
        <taxon>Plasmodium</taxon>
        <taxon>Plasmodium (Plasmodium)</taxon>
    </lineage>
</organism>
<keyword evidence="8" id="KW-1185">Reference proteome</keyword>
<dbReference type="EMBL" id="BDQF01000010">
    <property type="protein sequence ID" value="GAW80967.1"/>
    <property type="molecule type" value="Genomic_DNA"/>
</dbReference>
<evidence type="ECO:0000259" key="6">
    <source>
        <dbReference type="Pfam" id="PF12931"/>
    </source>
</evidence>
<accession>A0A1Y1JIE9</accession>
<comment type="caution">
    <text evidence="7">The sequence shown here is derived from an EMBL/GenBank/DDBJ whole genome shotgun (WGS) entry which is preliminary data.</text>
</comment>
<feature type="compositionally biased region" description="Basic and acidic residues" evidence="5">
    <location>
        <begin position="1644"/>
        <end position="1666"/>
    </location>
</feature>
<dbReference type="OrthoDB" id="8918678at2759"/>
<dbReference type="InterPro" id="IPR024298">
    <property type="entry name" value="Sec16_Sec23-bd"/>
</dbReference>